<proteinExistence type="predicted"/>
<keyword evidence="2" id="KW-0732">Signal</keyword>
<feature type="chain" id="PRO_5017777946" evidence="2">
    <location>
        <begin position="21"/>
        <end position="130"/>
    </location>
</feature>
<comment type="caution">
    <text evidence="3">The sequence shown here is derived from an EMBL/GenBank/DDBJ whole genome shotgun (WGS) entry which is preliminary data.</text>
</comment>
<evidence type="ECO:0000313" key="4">
    <source>
        <dbReference type="Proteomes" id="UP000256334"/>
    </source>
</evidence>
<name>A0A3D9DXI5_9GAMM</name>
<reference evidence="3 4" key="1">
    <citation type="submission" date="2018-07" db="EMBL/GenBank/DDBJ databases">
        <title>Genomic Encyclopedia of Type Strains, Phase IV (KMG-IV): sequencing the most valuable type-strain genomes for metagenomic binning, comparative biology and taxonomic classification.</title>
        <authorList>
            <person name="Goeker M."/>
        </authorList>
    </citation>
    <scope>NUCLEOTIDE SEQUENCE [LARGE SCALE GENOMIC DNA]</scope>
    <source>
        <strain evidence="3 4">DSM 14324</strain>
    </source>
</reference>
<dbReference type="RefSeq" id="WP_115852502.1">
    <property type="nucleotide sequence ID" value="NZ_QRDJ01000006.1"/>
</dbReference>
<feature type="region of interest" description="Disordered" evidence="1">
    <location>
        <begin position="21"/>
        <end position="130"/>
    </location>
</feature>
<protein>
    <submittedName>
        <fullName evidence="3">Uncharacterized protein</fullName>
    </submittedName>
</protein>
<feature type="compositionally biased region" description="Acidic residues" evidence="1">
    <location>
        <begin position="80"/>
        <end position="92"/>
    </location>
</feature>
<sequence>MKAAWIAPFILALAATPALAVDTSSNVQQQSQTQENASPNAINPGQGKQPDGYSDGAGNQQHTDDFGAASVADAGGDTDIGADTDSDTDANADNDTGTDHDTGAESGASADSGGSVNSGGSADSDTDTDH</sequence>
<feature type="signal peptide" evidence="2">
    <location>
        <begin position="1"/>
        <end position="20"/>
    </location>
</feature>
<accession>A0A3D9DXI5</accession>
<dbReference type="Proteomes" id="UP000256334">
    <property type="component" value="Unassembled WGS sequence"/>
</dbReference>
<feature type="compositionally biased region" description="Low complexity" evidence="1">
    <location>
        <begin position="104"/>
        <end position="123"/>
    </location>
</feature>
<evidence type="ECO:0000256" key="2">
    <source>
        <dbReference type="SAM" id="SignalP"/>
    </source>
</evidence>
<evidence type="ECO:0000256" key="1">
    <source>
        <dbReference type="SAM" id="MobiDB-lite"/>
    </source>
</evidence>
<keyword evidence="4" id="KW-1185">Reference proteome</keyword>
<dbReference type="OrthoDB" id="6184271at2"/>
<dbReference type="AlphaFoldDB" id="A0A3D9DXI5"/>
<feature type="compositionally biased region" description="Low complexity" evidence="1">
    <location>
        <begin position="23"/>
        <end position="34"/>
    </location>
</feature>
<evidence type="ECO:0000313" key="3">
    <source>
        <dbReference type="EMBL" id="REC95488.1"/>
    </source>
</evidence>
<gene>
    <name evidence="3" type="ORF">C8D72_0137</name>
</gene>
<dbReference type="EMBL" id="QRDJ01000006">
    <property type="protein sequence ID" value="REC95488.1"/>
    <property type="molecule type" value="Genomic_DNA"/>
</dbReference>
<organism evidence="3 4">
    <name type="scientific">Kushneria indalinina DSM 14324</name>
    <dbReference type="NCBI Taxonomy" id="1122140"/>
    <lineage>
        <taxon>Bacteria</taxon>
        <taxon>Pseudomonadati</taxon>
        <taxon>Pseudomonadota</taxon>
        <taxon>Gammaproteobacteria</taxon>
        <taxon>Oceanospirillales</taxon>
        <taxon>Halomonadaceae</taxon>
        <taxon>Kushneria</taxon>
    </lineage>
</organism>